<sequence length="94" mass="10378">MREDDLIKPARVAGGPVKGLRFKKKLSLSPTTETLTGPSIVFGGRRHTKKITCVAPHCHIIDNLIEKNGKDLNRRAHNKLVAEVAVSSSFEDFN</sequence>
<evidence type="ECO:0000313" key="2">
    <source>
        <dbReference type="Proteomes" id="UP000478052"/>
    </source>
</evidence>
<name>A0A6G0YA08_APHCR</name>
<protein>
    <submittedName>
        <fullName evidence="1">Uncharacterized protein</fullName>
    </submittedName>
</protein>
<accession>A0A6G0YA08</accession>
<dbReference type="OrthoDB" id="103349at2759"/>
<keyword evidence="2" id="KW-1185">Reference proteome</keyword>
<dbReference type="Proteomes" id="UP000478052">
    <property type="component" value="Unassembled WGS sequence"/>
</dbReference>
<dbReference type="EMBL" id="VUJU01005261">
    <property type="protein sequence ID" value="KAF0751772.1"/>
    <property type="molecule type" value="Genomic_DNA"/>
</dbReference>
<comment type="caution">
    <text evidence="1">The sequence shown here is derived from an EMBL/GenBank/DDBJ whole genome shotgun (WGS) entry which is preliminary data.</text>
</comment>
<reference evidence="1 2" key="1">
    <citation type="submission" date="2019-08" db="EMBL/GenBank/DDBJ databases">
        <title>Whole genome of Aphis craccivora.</title>
        <authorList>
            <person name="Voronova N.V."/>
            <person name="Shulinski R.S."/>
            <person name="Bandarenka Y.V."/>
            <person name="Zhorov D.G."/>
            <person name="Warner D."/>
        </authorList>
    </citation>
    <scope>NUCLEOTIDE SEQUENCE [LARGE SCALE GENOMIC DNA]</scope>
    <source>
        <strain evidence="1">180601</strain>
        <tissue evidence="1">Whole Body</tissue>
    </source>
</reference>
<dbReference type="AlphaFoldDB" id="A0A6G0YA08"/>
<proteinExistence type="predicted"/>
<gene>
    <name evidence="1" type="ORF">FWK35_00026868</name>
</gene>
<evidence type="ECO:0000313" key="1">
    <source>
        <dbReference type="EMBL" id="KAF0751772.1"/>
    </source>
</evidence>
<organism evidence="1 2">
    <name type="scientific">Aphis craccivora</name>
    <name type="common">Cowpea aphid</name>
    <dbReference type="NCBI Taxonomy" id="307492"/>
    <lineage>
        <taxon>Eukaryota</taxon>
        <taxon>Metazoa</taxon>
        <taxon>Ecdysozoa</taxon>
        <taxon>Arthropoda</taxon>
        <taxon>Hexapoda</taxon>
        <taxon>Insecta</taxon>
        <taxon>Pterygota</taxon>
        <taxon>Neoptera</taxon>
        <taxon>Paraneoptera</taxon>
        <taxon>Hemiptera</taxon>
        <taxon>Sternorrhyncha</taxon>
        <taxon>Aphidomorpha</taxon>
        <taxon>Aphidoidea</taxon>
        <taxon>Aphididae</taxon>
        <taxon>Aphidini</taxon>
        <taxon>Aphis</taxon>
        <taxon>Aphis</taxon>
    </lineage>
</organism>